<gene>
    <name evidence="2" type="ORF">SAMN05444515_10784</name>
</gene>
<dbReference type="Proteomes" id="UP000199256">
    <property type="component" value="Unassembled WGS sequence"/>
</dbReference>
<feature type="region of interest" description="Disordered" evidence="1">
    <location>
        <begin position="107"/>
        <end position="208"/>
    </location>
</feature>
<keyword evidence="3" id="KW-1185">Reference proteome</keyword>
<feature type="compositionally biased region" description="Pro residues" evidence="1">
    <location>
        <begin position="141"/>
        <end position="160"/>
    </location>
</feature>
<evidence type="ECO:0000313" key="2">
    <source>
        <dbReference type="EMBL" id="SEK96339.1"/>
    </source>
</evidence>
<sequence>MRRQPIRTGRSRTAPAGIRPATMPKPKASDTGHTARVVRERPLHTLLSTGANAANETAHADTGANAANQTADAGTGANAASPIAHAGTRACAGNQSVRAVRERPLQGFVQPQCQNRKPVTPVTPPGSFANDPYIHSSAPGPTQPTKPPMQTPGPTQPTKPPMQALGPTRPTPSPMQAPGRAQATNPYGPFANDPCRDSSSHDAKTESQ</sequence>
<dbReference type="EMBL" id="FOAA01000007">
    <property type="protein sequence ID" value="SEK96339.1"/>
    <property type="molecule type" value="Genomic_DNA"/>
</dbReference>
<evidence type="ECO:0000313" key="3">
    <source>
        <dbReference type="Proteomes" id="UP000199256"/>
    </source>
</evidence>
<feature type="compositionally biased region" description="Polar residues" evidence="1">
    <location>
        <begin position="46"/>
        <end position="55"/>
    </location>
</feature>
<proteinExistence type="predicted"/>
<organism evidence="2 3">
    <name type="scientific">Ectothiorhodospira marina</name>
    <dbReference type="NCBI Taxonomy" id="1396821"/>
    <lineage>
        <taxon>Bacteria</taxon>
        <taxon>Pseudomonadati</taxon>
        <taxon>Pseudomonadota</taxon>
        <taxon>Gammaproteobacteria</taxon>
        <taxon>Chromatiales</taxon>
        <taxon>Ectothiorhodospiraceae</taxon>
        <taxon>Ectothiorhodospira</taxon>
    </lineage>
</organism>
<dbReference type="AlphaFoldDB" id="A0A1H7LBR5"/>
<reference evidence="3" key="1">
    <citation type="submission" date="2016-10" db="EMBL/GenBank/DDBJ databases">
        <authorList>
            <person name="Varghese N."/>
            <person name="Submissions S."/>
        </authorList>
    </citation>
    <scope>NUCLEOTIDE SEQUENCE [LARGE SCALE GENOMIC DNA]</scope>
    <source>
        <strain evidence="3">DSM 241</strain>
    </source>
</reference>
<name>A0A1H7LBR5_9GAMM</name>
<feature type="region of interest" description="Disordered" evidence="1">
    <location>
        <begin position="1"/>
        <end position="80"/>
    </location>
</feature>
<protein>
    <submittedName>
        <fullName evidence="2">Uncharacterized protein</fullName>
    </submittedName>
</protein>
<dbReference type="STRING" id="1396821.SAMN05444515_10784"/>
<evidence type="ECO:0000256" key="1">
    <source>
        <dbReference type="SAM" id="MobiDB-lite"/>
    </source>
</evidence>
<accession>A0A1H7LBR5</accession>
<feature type="compositionally biased region" description="Basic and acidic residues" evidence="1">
    <location>
        <begin position="194"/>
        <end position="208"/>
    </location>
</feature>